<evidence type="ECO:0000313" key="3">
    <source>
        <dbReference type="EMBL" id="GBO15452.1"/>
    </source>
</evidence>
<dbReference type="Pfam" id="PF17906">
    <property type="entry name" value="HTH_48"/>
    <property type="match status" value="1"/>
</dbReference>
<dbReference type="PANTHER" id="PTHR46060">
    <property type="entry name" value="MARINER MOS1 TRANSPOSASE-LIKE PROTEIN"/>
    <property type="match status" value="1"/>
</dbReference>
<dbReference type="EMBL" id="BGPR01039775">
    <property type="protein sequence ID" value="GBO15810.1"/>
    <property type="molecule type" value="Genomic_DNA"/>
</dbReference>
<dbReference type="EMBL" id="BGPR01039488">
    <property type="protein sequence ID" value="GBO15452.1"/>
    <property type="molecule type" value="Genomic_DNA"/>
</dbReference>
<dbReference type="EMBL" id="BGPR01039778">
    <property type="protein sequence ID" value="GBO15816.1"/>
    <property type="molecule type" value="Genomic_DNA"/>
</dbReference>
<accession>A0A4Y2UVG6</accession>
<organism evidence="2 6">
    <name type="scientific">Araneus ventricosus</name>
    <name type="common">Orbweaver spider</name>
    <name type="synonym">Epeira ventricosa</name>
    <dbReference type="NCBI Taxonomy" id="182803"/>
    <lineage>
        <taxon>Eukaryota</taxon>
        <taxon>Metazoa</taxon>
        <taxon>Ecdysozoa</taxon>
        <taxon>Arthropoda</taxon>
        <taxon>Chelicerata</taxon>
        <taxon>Arachnida</taxon>
        <taxon>Araneae</taxon>
        <taxon>Araneomorphae</taxon>
        <taxon>Entelegynae</taxon>
        <taxon>Araneoidea</taxon>
        <taxon>Araneidae</taxon>
        <taxon>Araneus</taxon>
    </lineage>
</organism>
<dbReference type="InterPro" id="IPR052709">
    <property type="entry name" value="Transposase-MT_Hybrid"/>
</dbReference>
<dbReference type="Gene3D" id="1.10.10.1450">
    <property type="match status" value="1"/>
</dbReference>
<evidence type="ECO:0000313" key="6">
    <source>
        <dbReference type="Proteomes" id="UP000499080"/>
    </source>
</evidence>
<evidence type="ECO:0000313" key="5">
    <source>
        <dbReference type="EMBL" id="GBO15816.1"/>
    </source>
</evidence>
<dbReference type="AlphaFoldDB" id="A0A4Y2UVG6"/>
<protein>
    <recommendedName>
        <fullName evidence="1">Mos1 transposase HTH domain-containing protein</fullName>
    </recommendedName>
</protein>
<evidence type="ECO:0000259" key="1">
    <source>
        <dbReference type="Pfam" id="PF17906"/>
    </source>
</evidence>
<dbReference type="OrthoDB" id="8189655at2759"/>
<name>A0A4Y2UVG6_ARAVE</name>
<gene>
    <name evidence="4" type="ORF">AVEN_102416_1</name>
    <name evidence="5" type="ORF">AVEN_147261_1</name>
    <name evidence="3" type="ORF">AVEN_157989_1</name>
    <name evidence="2" type="ORF">AVEN_28828_1</name>
</gene>
<comment type="caution">
    <text evidence="2">The sequence shown here is derived from an EMBL/GenBank/DDBJ whole genome shotgun (WGS) entry which is preliminary data.</text>
</comment>
<dbReference type="Proteomes" id="UP000499080">
    <property type="component" value="Unassembled WGS sequence"/>
</dbReference>
<proteinExistence type="predicted"/>
<reference evidence="2 6" key="1">
    <citation type="journal article" date="2019" name="Sci. Rep.">
        <title>Orb-weaving spider Araneus ventricosus genome elucidates the spidroin gene catalogue.</title>
        <authorList>
            <person name="Kono N."/>
            <person name="Nakamura H."/>
            <person name="Ohtoshi R."/>
            <person name="Moran D.A.P."/>
            <person name="Shinohara A."/>
            <person name="Yoshida Y."/>
            <person name="Fujiwara M."/>
            <person name="Mori M."/>
            <person name="Tomita M."/>
            <person name="Arakawa K."/>
        </authorList>
    </citation>
    <scope>NUCLEOTIDE SEQUENCE [LARGE SCALE GENOMIC DNA]</scope>
</reference>
<dbReference type="PANTHER" id="PTHR46060:SF1">
    <property type="entry name" value="MARINER MOS1 TRANSPOSASE-LIKE PROTEIN"/>
    <property type="match status" value="1"/>
</dbReference>
<evidence type="ECO:0000313" key="2">
    <source>
        <dbReference type="EMBL" id="GBO15447.1"/>
    </source>
</evidence>
<evidence type="ECO:0000313" key="4">
    <source>
        <dbReference type="EMBL" id="GBO15810.1"/>
    </source>
</evidence>
<feature type="domain" description="Mos1 transposase HTH" evidence="1">
    <location>
        <begin position="28"/>
        <end position="72"/>
    </location>
</feature>
<dbReference type="EMBL" id="BGPR01039485">
    <property type="protein sequence ID" value="GBO15447.1"/>
    <property type="molecule type" value="Genomic_DNA"/>
</dbReference>
<keyword evidence="6" id="KW-1185">Reference proteome</keyword>
<dbReference type="InterPro" id="IPR041426">
    <property type="entry name" value="Mos1_HTH"/>
</dbReference>
<sequence>MKHKNASDRVTKRHAKTKYEGGLIIKVCAVIKFLQAEGVNQSEIHRRLQDVYGPDILNRKEVNFWCQKFKDGRTEKKRDRQRTSHTDDNCSKVERLIKEDRRIIVRGIAEVTGIPKSIVRGIISLQYTVLECFKQLDKQQYQKGVTLG</sequence>